<reference evidence="1" key="1">
    <citation type="submission" date="2024-03" db="EMBL/GenBank/DDBJ databases">
        <title>Novel Streptomyces species of biotechnological and ecological value are a feature of Machair soil.</title>
        <authorList>
            <person name="Prole J.R."/>
            <person name="Goodfellow M."/>
            <person name="Allenby N."/>
            <person name="Ward A.C."/>
        </authorList>
    </citation>
    <scope>NUCLEOTIDE SEQUENCE</scope>
    <source>
        <strain evidence="1">MS2.AVA.5</strain>
    </source>
</reference>
<organism evidence="1 2">
    <name type="scientific">Streptomyces achmelvichensis</name>
    <dbReference type="NCBI Taxonomy" id="3134111"/>
    <lineage>
        <taxon>Bacteria</taxon>
        <taxon>Bacillati</taxon>
        <taxon>Actinomycetota</taxon>
        <taxon>Actinomycetes</taxon>
        <taxon>Kitasatosporales</taxon>
        <taxon>Streptomycetaceae</taxon>
        <taxon>Streptomyces</taxon>
    </lineage>
</organism>
<proteinExistence type="predicted"/>
<comment type="caution">
    <text evidence="1">The sequence shown here is derived from an EMBL/GenBank/DDBJ whole genome shotgun (WGS) entry which is preliminary data.</text>
</comment>
<keyword evidence="2" id="KW-1185">Reference proteome</keyword>
<name>A0ACC6PKM5_9ACTN</name>
<protein>
    <submittedName>
        <fullName evidence="1">Transposase</fullName>
    </submittedName>
</protein>
<evidence type="ECO:0000313" key="1">
    <source>
        <dbReference type="EMBL" id="MEJ8631998.1"/>
    </source>
</evidence>
<accession>A0ACC6PKM5</accession>
<gene>
    <name evidence="1" type="ORF">WKI67_00580</name>
</gene>
<sequence>MGKRRSYDAEFREGAVRIVLETGKSAAEVARDLGVHEGTLQTWVSRARGAVAAGTGPLEESEREELARLRSENQRLRKESVEWGMERDVLKRCMVLWVK</sequence>
<dbReference type="EMBL" id="JBBKAJ010000002">
    <property type="protein sequence ID" value="MEJ8631998.1"/>
    <property type="molecule type" value="Genomic_DNA"/>
</dbReference>
<dbReference type="Proteomes" id="UP001377168">
    <property type="component" value="Unassembled WGS sequence"/>
</dbReference>
<evidence type="ECO:0000313" key="2">
    <source>
        <dbReference type="Proteomes" id="UP001377168"/>
    </source>
</evidence>